<feature type="chain" id="PRO_5013903789" description="PKD domain-containing protein" evidence="3">
    <location>
        <begin position="20"/>
        <end position="476"/>
    </location>
</feature>
<dbReference type="Gene3D" id="2.60.40.10">
    <property type="entry name" value="Immunoglobulins"/>
    <property type="match status" value="1"/>
</dbReference>
<gene>
    <name evidence="6" type="ORF">COU47_01905</name>
</gene>
<dbReference type="InterPro" id="IPR036415">
    <property type="entry name" value="Lamin_tail_dom_sf"/>
</dbReference>
<dbReference type="InterPro" id="IPR000601">
    <property type="entry name" value="PKD_dom"/>
</dbReference>
<evidence type="ECO:0008006" key="8">
    <source>
        <dbReference type="Google" id="ProtNLM"/>
    </source>
</evidence>
<reference evidence="7" key="1">
    <citation type="submission" date="2017-09" db="EMBL/GenBank/DDBJ databases">
        <title>Depth-based differentiation of microbial function through sediment-hosted aquifers and enrichment of novel symbionts in the deep terrestrial subsurface.</title>
        <authorList>
            <person name="Probst A.J."/>
            <person name="Ladd B."/>
            <person name="Jarett J.K."/>
            <person name="Geller-Mcgrath D.E."/>
            <person name="Sieber C.M.K."/>
            <person name="Emerson J.B."/>
            <person name="Anantharaman K."/>
            <person name="Thomas B.C."/>
            <person name="Malmstrom R."/>
            <person name="Stieglmeier M."/>
            <person name="Klingl A."/>
            <person name="Woyke T."/>
            <person name="Ryan C.M."/>
            <person name="Banfield J.F."/>
        </authorList>
    </citation>
    <scope>NUCLEOTIDE SEQUENCE [LARGE SCALE GENOMIC DNA]</scope>
</reference>
<sequence>MKPAFLFFIALFLPLAVNASVGINEVAWMGTETNTADEWIELFSTSAENLDGWILEAADGSPIISFSDNCPGANISAGGFFLLERTDDESVPGIPADCIYVGALGNGGEALILRNSSGAVADSIDASAGWPAGDSATKQTMQKSGNEWVTADGTPRTANAGSGGAEAEDTADMSAEDDIEYPAEEKKAVGFIEKKNFGADAGGDTVAIVGVEKLFEGRGYDLDGDPLESADFLWTFGDGASARGMNVRHTFVYPGTYRVVFDVSSGIYNASDAILITVILPPLSIAEVKPGTDGFVELHNTSEYEMDISYWGIGNGALIYYFPHGMRILPRAYLVVPYTVSGVEFFSSGDAALYYPNGIITDSMQYGGAAQYDESFHVINGDARLGIASPGSERFVARAIHSVSGVTGTAHVSVSKNEPMSVVAMEEIKQDAALQTAAAFSSAGRMYEQTWFWFAAALLLGALSGIGIFVARKFIH</sequence>
<dbReference type="InterPro" id="IPR013783">
    <property type="entry name" value="Ig-like_fold"/>
</dbReference>
<evidence type="ECO:0000259" key="5">
    <source>
        <dbReference type="PROSITE" id="PS51841"/>
    </source>
</evidence>
<dbReference type="Proteomes" id="UP000231503">
    <property type="component" value="Unassembled WGS sequence"/>
</dbReference>
<evidence type="ECO:0000256" key="3">
    <source>
        <dbReference type="SAM" id="SignalP"/>
    </source>
</evidence>
<organism evidence="6 7">
    <name type="scientific">Candidatus Niyogibacteria bacterium CG10_big_fil_rev_8_21_14_0_10_46_36</name>
    <dbReference type="NCBI Taxonomy" id="1974726"/>
    <lineage>
        <taxon>Bacteria</taxon>
        <taxon>Candidatus Niyogiibacteriota</taxon>
    </lineage>
</organism>
<dbReference type="InterPro" id="IPR022409">
    <property type="entry name" value="PKD/Chitinase_dom"/>
</dbReference>
<feature type="transmembrane region" description="Helical" evidence="2">
    <location>
        <begin position="451"/>
        <end position="471"/>
    </location>
</feature>
<dbReference type="SUPFAM" id="SSF74853">
    <property type="entry name" value="Lamin A/C globular tail domain"/>
    <property type="match status" value="2"/>
</dbReference>
<feature type="domain" description="LTD" evidence="5">
    <location>
        <begin position="264"/>
        <end position="368"/>
    </location>
</feature>
<keyword evidence="3" id="KW-0732">Signal</keyword>
<dbReference type="PROSITE" id="PS51841">
    <property type="entry name" value="LTD"/>
    <property type="match status" value="1"/>
</dbReference>
<dbReference type="PROSITE" id="PS50093">
    <property type="entry name" value="PKD"/>
    <property type="match status" value="1"/>
</dbReference>
<protein>
    <recommendedName>
        <fullName evidence="8">PKD domain-containing protein</fullName>
    </recommendedName>
</protein>
<keyword evidence="2" id="KW-0472">Membrane</keyword>
<dbReference type="AlphaFoldDB" id="A0A2H0TDK2"/>
<evidence type="ECO:0000313" key="7">
    <source>
        <dbReference type="Proteomes" id="UP000231503"/>
    </source>
</evidence>
<keyword evidence="2" id="KW-1133">Transmembrane helix</keyword>
<dbReference type="Pfam" id="PF18911">
    <property type="entry name" value="PKD_4"/>
    <property type="match status" value="1"/>
</dbReference>
<keyword evidence="2" id="KW-0812">Transmembrane</keyword>
<feature type="region of interest" description="Disordered" evidence="1">
    <location>
        <begin position="129"/>
        <end position="173"/>
    </location>
</feature>
<dbReference type="InterPro" id="IPR001322">
    <property type="entry name" value="Lamin_tail_dom"/>
</dbReference>
<feature type="compositionally biased region" description="Polar residues" evidence="1">
    <location>
        <begin position="136"/>
        <end position="147"/>
    </location>
</feature>
<dbReference type="InterPro" id="IPR035986">
    <property type="entry name" value="PKD_dom_sf"/>
</dbReference>
<feature type="domain" description="PKD" evidence="4">
    <location>
        <begin position="224"/>
        <end position="278"/>
    </location>
</feature>
<feature type="signal peptide" evidence="3">
    <location>
        <begin position="1"/>
        <end position="19"/>
    </location>
</feature>
<dbReference type="CDD" id="cd00146">
    <property type="entry name" value="PKD"/>
    <property type="match status" value="1"/>
</dbReference>
<evidence type="ECO:0000256" key="1">
    <source>
        <dbReference type="SAM" id="MobiDB-lite"/>
    </source>
</evidence>
<name>A0A2H0TDK2_9BACT</name>
<dbReference type="EMBL" id="PFCO01000004">
    <property type="protein sequence ID" value="PIR69638.1"/>
    <property type="molecule type" value="Genomic_DNA"/>
</dbReference>
<comment type="caution">
    <text evidence="6">The sequence shown here is derived from an EMBL/GenBank/DDBJ whole genome shotgun (WGS) entry which is preliminary data.</text>
</comment>
<dbReference type="Gene3D" id="2.60.40.1260">
    <property type="entry name" value="Lamin Tail domain"/>
    <property type="match status" value="1"/>
</dbReference>
<dbReference type="SUPFAM" id="SSF49299">
    <property type="entry name" value="PKD domain"/>
    <property type="match status" value="1"/>
</dbReference>
<dbReference type="SMART" id="SM00089">
    <property type="entry name" value="PKD"/>
    <property type="match status" value="1"/>
</dbReference>
<evidence type="ECO:0000259" key="4">
    <source>
        <dbReference type="PROSITE" id="PS50093"/>
    </source>
</evidence>
<accession>A0A2H0TDK2</accession>
<proteinExistence type="predicted"/>
<evidence type="ECO:0000256" key="2">
    <source>
        <dbReference type="SAM" id="Phobius"/>
    </source>
</evidence>
<evidence type="ECO:0000313" key="6">
    <source>
        <dbReference type="EMBL" id="PIR69638.1"/>
    </source>
</evidence>